<feature type="transmembrane region" description="Helical" evidence="1">
    <location>
        <begin position="16"/>
        <end position="37"/>
    </location>
</feature>
<keyword evidence="3" id="KW-1185">Reference proteome</keyword>
<keyword evidence="1" id="KW-0812">Transmembrane</keyword>
<proteinExistence type="predicted"/>
<dbReference type="Proteomes" id="UP000238390">
    <property type="component" value="Chromosome"/>
</dbReference>
<evidence type="ECO:0000313" key="3">
    <source>
        <dbReference type="Proteomes" id="UP000238390"/>
    </source>
</evidence>
<evidence type="ECO:0000256" key="1">
    <source>
        <dbReference type="SAM" id="Phobius"/>
    </source>
</evidence>
<protein>
    <submittedName>
        <fullName evidence="2">Membrane protein</fullName>
    </submittedName>
</protein>
<reference evidence="2 3" key="1">
    <citation type="submission" date="2018-02" db="EMBL/GenBank/DDBJ databases">
        <title>FDA/CDC Antimicrobial Resistant Isolate Bank Genome Sequencing.</title>
        <authorList>
            <person name="Benahmed F.H."/>
            <person name="Lutgring J.D."/>
            <person name="Yoo B."/>
            <person name="Machado M."/>
            <person name="Brown A."/>
            <person name="McAllister G."/>
            <person name="Perry A."/>
            <person name="Halpin A.L."/>
            <person name="Vavikolanu K."/>
            <person name="Ott S."/>
            <person name="Zhao X."/>
            <person name="Tallon L.J."/>
            <person name="Sadzewicz L."/>
            <person name="Aluvathingal J."/>
            <person name="Nadendla S."/>
            <person name="Voskania-kordi A."/>
            <person name="Simonyan V."/>
            <person name="Patel J."/>
            <person name="Shawar R.M."/>
        </authorList>
    </citation>
    <scope>NUCLEOTIDE SEQUENCE [LARGE SCALE GENOMIC DNA]</scope>
    <source>
        <strain evidence="2 3">AR_0356</strain>
    </source>
</reference>
<keyword evidence="1" id="KW-0472">Membrane</keyword>
<evidence type="ECO:0000313" key="2">
    <source>
        <dbReference type="EMBL" id="AVK05939.1"/>
    </source>
</evidence>
<accession>A0A2R3IVJ6</accession>
<gene>
    <name evidence="2" type="ORF">CSB93_3712</name>
</gene>
<name>A0A2R3IVJ6_9PSED</name>
<dbReference type="EMBL" id="CP027169">
    <property type="protein sequence ID" value="AVK05939.1"/>
    <property type="molecule type" value="Genomic_DNA"/>
</dbReference>
<organism evidence="2 3">
    <name type="scientific">Pseudomonas paraeruginosa</name>
    <dbReference type="NCBI Taxonomy" id="2994495"/>
    <lineage>
        <taxon>Bacteria</taxon>
        <taxon>Pseudomonadati</taxon>
        <taxon>Pseudomonadota</taxon>
        <taxon>Gammaproteobacteria</taxon>
        <taxon>Pseudomonadales</taxon>
        <taxon>Pseudomonadaceae</taxon>
        <taxon>Pseudomonas</taxon>
    </lineage>
</organism>
<sequence>MIQQPFAVQRGQTMKLSIVAVSLLAMAGVLMCTYLILKALGAI</sequence>
<dbReference type="AlphaFoldDB" id="A0A2R3IVJ6"/>
<keyword evidence="1" id="KW-1133">Transmembrane helix</keyword>